<dbReference type="AlphaFoldDB" id="A0A2T6B070"/>
<accession>A0A2T6B070</accession>
<evidence type="ECO:0000313" key="5">
    <source>
        <dbReference type="Proteomes" id="UP000244224"/>
    </source>
</evidence>
<reference evidence="4 5" key="1">
    <citation type="submission" date="2018-04" db="EMBL/GenBank/DDBJ databases">
        <title>Genomic Encyclopedia of Archaeal and Bacterial Type Strains, Phase II (KMG-II): from individual species to whole genera.</title>
        <authorList>
            <person name="Goeker M."/>
        </authorList>
    </citation>
    <scope>NUCLEOTIDE SEQUENCE [LARGE SCALE GENOMIC DNA]</scope>
    <source>
        <strain evidence="4 5">DSM 21823</strain>
    </source>
</reference>
<dbReference type="GO" id="GO:0003677">
    <property type="term" value="F:DNA binding"/>
    <property type="evidence" value="ECO:0007669"/>
    <property type="project" value="UniProtKB-UniRule"/>
</dbReference>
<dbReference type="Pfam" id="PF00440">
    <property type="entry name" value="TetR_N"/>
    <property type="match status" value="1"/>
</dbReference>
<dbReference type="SUPFAM" id="SSF46689">
    <property type="entry name" value="Homeodomain-like"/>
    <property type="match status" value="1"/>
</dbReference>
<dbReference type="Gene3D" id="1.10.357.10">
    <property type="entry name" value="Tetracycline Repressor, domain 2"/>
    <property type="match status" value="1"/>
</dbReference>
<dbReference type="PROSITE" id="PS50977">
    <property type="entry name" value="HTH_TETR_2"/>
    <property type="match status" value="1"/>
</dbReference>
<feature type="DNA-binding region" description="H-T-H motif" evidence="2">
    <location>
        <begin position="43"/>
        <end position="62"/>
    </location>
</feature>
<protein>
    <submittedName>
        <fullName evidence="4">TetR family transcriptional regulator</fullName>
    </submittedName>
</protein>
<evidence type="ECO:0000259" key="3">
    <source>
        <dbReference type="PROSITE" id="PS50977"/>
    </source>
</evidence>
<dbReference type="EMBL" id="QBKP01000007">
    <property type="protein sequence ID" value="PTX49403.1"/>
    <property type="molecule type" value="Genomic_DNA"/>
</dbReference>
<evidence type="ECO:0000256" key="2">
    <source>
        <dbReference type="PROSITE-ProRule" id="PRU00335"/>
    </source>
</evidence>
<dbReference type="InterPro" id="IPR009057">
    <property type="entry name" value="Homeodomain-like_sf"/>
</dbReference>
<gene>
    <name evidence="4" type="ORF">C8N34_10750</name>
</gene>
<dbReference type="Proteomes" id="UP000244224">
    <property type="component" value="Unassembled WGS sequence"/>
</dbReference>
<dbReference type="RefSeq" id="WP_108129064.1">
    <property type="nucleotide sequence ID" value="NZ_QBKP01000007.1"/>
</dbReference>
<dbReference type="InterPro" id="IPR001647">
    <property type="entry name" value="HTH_TetR"/>
</dbReference>
<feature type="domain" description="HTH tetR-type" evidence="3">
    <location>
        <begin position="20"/>
        <end position="80"/>
    </location>
</feature>
<evidence type="ECO:0000256" key="1">
    <source>
        <dbReference type="ARBA" id="ARBA00023125"/>
    </source>
</evidence>
<name>A0A2T6B070_9RHOB</name>
<keyword evidence="5" id="KW-1185">Reference proteome</keyword>
<organism evidence="4 5">
    <name type="scientific">Gemmobacter caeni</name>
    <dbReference type="NCBI Taxonomy" id="589035"/>
    <lineage>
        <taxon>Bacteria</taxon>
        <taxon>Pseudomonadati</taxon>
        <taxon>Pseudomonadota</taxon>
        <taxon>Alphaproteobacteria</taxon>
        <taxon>Rhodobacterales</taxon>
        <taxon>Paracoccaceae</taxon>
        <taxon>Gemmobacter</taxon>
    </lineage>
</organism>
<evidence type="ECO:0000313" key="4">
    <source>
        <dbReference type="EMBL" id="PTX49403.1"/>
    </source>
</evidence>
<dbReference type="OrthoDB" id="3218408at2"/>
<sequence>MRDRDATGGQVDDAEDRAERRTRQDWLDLALRTLVDEGIDNVKIQIMSKQLNVARSSFYWHFESREALQQAMLDDWLRKNTSPIIERAMRPAPDVIFAVINVFECWLDETLFSPALDMAVRLWARRSAEVRDVVTQADGIRVDALRRMFLRYAYPEEEALIRARTLYYTQIGQYTLEDFEPPEVRFSRGPAYLHIFSGQEPTAAHRAHLSKCIEEKFFVPLRAKMADKGGD</sequence>
<comment type="caution">
    <text evidence="4">The sequence shown here is derived from an EMBL/GenBank/DDBJ whole genome shotgun (WGS) entry which is preliminary data.</text>
</comment>
<proteinExistence type="predicted"/>
<keyword evidence="1 2" id="KW-0238">DNA-binding</keyword>